<evidence type="ECO:0000313" key="1">
    <source>
        <dbReference type="EMBL" id="PNO33532.1"/>
    </source>
</evidence>
<accession>A0A1J6YMC1</accession>
<name>A0A1J6YMC1_SALHO</name>
<reference evidence="2" key="1">
    <citation type="submission" date="2017-12" db="EMBL/GenBank/DDBJ databases">
        <title>FDA dAtabase for Regulatory Grade micrObial Sequences (FDA-ARGOS): Supporting development and validation of Infectious Disease Dx tests.</title>
        <authorList>
            <person name="Sichtig H."/>
            <person name="Tallon L."/>
            <person name="Sadzewicz L."/>
            <person name="Sengamalay N."/>
            <person name="Nagaraj S."/>
            <person name="Vavikolanu K."/>
            <person name="Aluvathingal J."/>
            <person name="Nadendla S."/>
            <person name="Pirone D.C."/>
            <person name="Hoffman M."/>
            <person name="Muruvanda T."/>
            <person name="Allard M."/>
            <person name="Evans P."/>
        </authorList>
    </citation>
    <scope>NUCLEOTIDE SEQUENCE [LARGE SCALE GENOMIC DNA]</scope>
    <source>
        <strain evidence="2">FDAARGOS_55</strain>
    </source>
</reference>
<sequence>MRKLMLAAGLAVLLTGCGDDGIYGNYVSPQYGVKLDINKDVIKFKNGVFNVKDWDESQKPIYVAKTQNKDLGSWSFRIEKVDGGVVYQGVKFTKD</sequence>
<evidence type="ECO:0008006" key="3">
    <source>
        <dbReference type="Google" id="ProtNLM"/>
    </source>
</evidence>
<protein>
    <recommendedName>
        <fullName evidence="3">Lipoprotein</fullName>
    </recommendedName>
</protein>
<organism evidence="1 2">
    <name type="scientific">Salmonella enterica subsp. houtenae serovar 50:g,z51:-</name>
    <dbReference type="NCBI Taxonomy" id="1173947"/>
    <lineage>
        <taxon>Bacteria</taxon>
        <taxon>Pseudomonadati</taxon>
        <taxon>Pseudomonadota</taxon>
        <taxon>Gammaproteobacteria</taxon>
        <taxon>Enterobacterales</taxon>
        <taxon>Enterobacteriaceae</taxon>
        <taxon>Salmonella</taxon>
    </lineage>
</organism>
<dbReference type="PROSITE" id="PS51257">
    <property type="entry name" value="PROKAR_LIPOPROTEIN"/>
    <property type="match status" value="1"/>
</dbReference>
<evidence type="ECO:0000313" key="2">
    <source>
        <dbReference type="Proteomes" id="UP000236163"/>
    </source>
</evidence>
<gene>
    <name evidence="1" type="ORF">RK55_010245</name>
</gene>
<dbReference type="AlphaFoldDB" id="A0A1J6YMC1"/>
<dbReference type="EMBL" id="JWSP02000004">
    <property type="protein sequence ID" value="PNO33532.1"/>
    <property type="molecule type" value="Genomic_DNA"/>
</dbReference>
<comment type="caution">
    <text evidence="1">The sequence shown here is derived from an EMBL/GenBank/DDBJ whole genome shotgun (WGS) entry which is preliminary data.</text>
</comment>
<proteinExistence type="predicted"/>
<dbReference type="Proteomes" id="UP000236163">
    <property type="component" value="Unassembled WGS sequence"/>
</dbReference>